<dbReference type="Proteomes" id="UP001590951">
    <property type="component" value="Unassembled WGS sequence"/>
</dbReference>
<proteinExistence type="predicted"/>
<organism evidence="2 3">
    <name type="scientific">Lepraria finkii</name>
    <dbReference type="NCBI Taxonomy" id="1340010"/>
    <lineage>
        <taxon>Eukaryota</taxon>
        <taxon>Fungi</taxon>
        <taxon>Dikarya</taxon>
        <taxon>Ascomycota</taxon>
        <taxon>Pezizomycotina</taxon>
        <taxon>Lecanoromycetes</taxon>
        <taxon>OSLEUM clade</taxon>
        <taxon>Lecanoromycetidae</taxon>
        <taxon>Lecanorales</taxon>
        <taxon>Lecanorineae</taxon>
        <taxon>Stereocaulaceae</taxon>
        <taxon>Lepraria</taxon>
    </lineage>
</organism>
<keyword evidence="1" id="KW-0812">Transmembrane</keyword>
<evidence type="ECO:0000313" key="2">
    <source>
        <dbReference type="EMBL" id="KAL2047953.1"/>
    </source>
</evidence>
<dbReference type="EMBL" id="JBHFEH010000087">
    <property type="protein sequence ID" value="KAL2047953.1"/>
    <property type="molecule type" value="Genomic_DNA"/>
</dbReference>
<keyword evidence="3" id="KW-1185">Reference proteome</keyword>
<keyword evidence="1" id="KW-1133">Transmembrane helix</keyword>
<comment type="caution">
    <text evidence="2">The sequence shown here is derived from an EMBL/GenBank/DDBJ whole genome shotgun (WGS) entry which is preliminary data.</text>
</comment>
<reference evidence="2 3" key="1">
    <citation type="submission" date="2024-09" db="EMBL/GenBank/DDBJ databases">
        <title>Rethinking Asexuality: The Enigmatic Case of Functional Sexual Genes in Lepraria (Stereocaulaceae).</title>
        <authorList>
            <person name="Doellman M."/>
            <person name="Sun Y."/>
            <person name="Barcenas-Pena A."/>
            <person name="Lumbsch H.T."/>
            <person name="Grewe F."/>
        </authorList>
    </citation>
    <scope>NUCLEOTIDE SEQUENCE [LARGE SCALE GENOMIC DNA]</scope>
    <source>
        <strain evidence="2 3">Grewe 0041</strain>
    </source>
</reference>
<keyword evidence="1" id="KW-0472">Membrane</keyword>
<protein>
    <submittedName>
        <fullName evidence="2">Uncharacterized protein</fullName>
    </submittedName>
</protein>
<gene>
    <name evidence="2" type="ORF">ABVK25_011182</name>
</gene>
<name>A0ABR4AQG1_9LECA</name>
<feature type="transmembrane region" description="Helical" evidence="1">
    <location>
        <begin position="67"/>
        <end position="83"/>
    </location>
</feature>
<evidence type="ECO:0000313" key="3">
    <source>
        <dbReference type="Proteomes" id="UP001590951"/>
    </source>
</evidence>
<evidence type="ECO:0000256" key="1">
    <source>
        <dbReference type="SAM" id="Phobius"/>
    </source>
</evidence>
<sequence>MSSMSNSSDAAIAALTQLTQQISDVLSKTLSQSQENNRALASICGTLSYEWLRATCSAGSTTMPPSILGLIVAMFAVVLVMQVRGR</sequence>
<accession>A0ABR4AQG1</accession>